<dbReference type="InterPro" id="IPR029055">
    <property type="entry name" value="Ntn_hydrolases_N"/>
</dbReference>
<accession>A0A2X2V5S5</accession>
<proteinExistence type="predicted"/>
<dbReference type="GO" id="GO:0103068">
    <property type="term" value="F:leukotriene C4 gamma-glutamyl transferase activity"/>
    <property type="evidence" value="ECO:0007669"/>
    <property type="project" value="UniProtKB-EC"/>
</dbReference>
<dbReference type="EMBL" id="UAVU01000003">
    <property type="protein sequence ID" value="SQA97300.1"/>
    <property type="molecule type" value="Genomic_DNA"/>
</dbReference>
<reference evidence="1 2" key="1">
    <citation type="submission" date="2018-06" db="EMBL/GenBank/DDBJ databases">
        <authorList>
            <consortium name="Pathogen Informatics"/>
            <person name="Doyle S."/>
        </authorList>
    </citation>
    <scope>NUCLEOTIDE SEQUENCE [LARGE SCALE GENOMIC DNA]</scope>
    <source>
        <strain evidence="1 2">NCTC12120</strain>
    </source>
</reference>
<gene>
    <name evidence="1" type="primary">ywrD_3</name>
    <name evidence="1" type="ORF">NCTC12120_01119</name>
</gene>
<dbReference type="EC" id="2.3.2.2" evidence="1"/>
<organism evidence="1 2">
    <name type="scientific">Cedecea neteri</name>
    <dbReference type="NCBI Taxonomy" id="158822"/>
    <lineage>
        <taxon>Bacteria</taxon>
        <taxon>Pseudomonadati</taxon>
        <taxon>Pseudomonadota</taxon>
        <taxon>Gammaproteobacteria</taxon>
        <taxon>Enterobacterales</taxon>
        <taxon>Enterobacteriaceae</taxon>
        <taxon>Cedecea</taxon>
    </lineage>
</organism>
<keyword evidence="1" id="KW-0012">Acyltransferase</keyword>
<evidence type="ECO:0000313" key="1">
    <source>
        <dbReference type="EMBL" id="SQA97300.1"/>
    </source>
</evidence>
<dbReference type="Proteomes" id="UP000251197">
    <property type="component" value="Unassembled WGS sequence"/>
</dbReference>
<name>A0A2X2V5S5_9ENTR</name>
<dbReference type="InterPro" id="IPR043137">
    <property type="entry name" value="GGT_ssub_C"/>
</dbReference>
<dbReference type="AlphaFoldDB" id="A0A2X2V5S5"/>
<keyword evidence="1" id="KW-0808">Transferase</keyword>
<dbReference type="PANTHER" id="PTHR43881">
    <property type="entry name" value="GAMMA-GLUTAMYLTRANSPEPTIDASE (AFU_ORTHOLOGUE AFUA_4G13580)"/>
    <property type="match status" value="1"/>
</dbReference>
<dbReference type="SUPFAM" id="SSF56235">
    <property type="entry name" value="N-terminal nucleophile aminohydrolases (Ntn hydrolases)"/>
    <property type="match status" value="1"/>
</dbReference>
<dbReference type="Pfam" id="PF01019">
    <property type="entry name" value="G_glu_transpept"/>
    <property type="match status" value="1"/>
</dbReference>
<dbReference type="InterPro" id="IPR052896">
    <property type="entry name" value="GGT-like_enzyme"/>
</dbReference>
<dbReference type="PANTHER" id="PTHR43881:SF5">
    <property type="entry name" value="GAMMA-GLUTAMYLTRANSPEPTIDASE"/>
    <property type="match status" value="1"/>
</dbReference>
<protein>
    <submittedName>
        <fullName evidence="1">Gamma-glutamyltransferase ywrD</fullName>
        <ecNumber evidence="1">2.3.2.2</ecNumber>
    </submittedName>
</protein>
<dbReference type="Gene3D" id="3.60.20.40">
    <property type="match status" value="1"/>
</dbReference>
<sequence>MAKPRASFSLDPEHLLALAPGKKPFHTLNPAAARLADGRTLVYGSMGGDGQPQTQATIFTRYVLQGVDLQEAICAPRWLLGRTWGQVSDSLKLENRFSPDTVTALEALGHEVETVPAFSEIVGHAGASSDIPMACSKVRGIHAATAAPQAFEENANDPTFF</sequence>
<evidence type="ECO:0000313" key="2">
    <source>
        <dbReference type="Proteomes" id="UP000251197"/>
    </source>
</evidence>